<organism evidence="1">
    <name type="scientific">Arundo donax</name>
    <name type="common">Giant reed</name>
    <name type="synonym">Donax arundinaceus</name>
    <dbReference type="NCBI Taxonomy" id="35708"/>
    <lineage>
        <taxon>Eukaryota</taxon>
        <taxon>Viridiplantae</taxon>
        <taxon>Streptophyta</taxon>
        <taxon>Embryophyta</taxon>
        <taxon>Tracheophyta</taxon>
        <taxon>Spermatophyta</taxon>
        <taxon>Magnoliopsida</taxon>
        <taxon>Liliopsida</taxon>
        <taxon>Poales</taxon>
        <taxon>Poaceae</taxon>
        <taxon>PACMAD clade</taxon>
        <taxon>Arundinoideae</taxon>
        <taxon>Arundineae</taxon>
        <taxon>Arundo</taxon>
    </lineage>
</organism>
<dbReference type="EMBL" id="GBRH01171294">
    <property type="protein sequence ID" value="JAE26602.1"/>
    <property type="molecule type" value="Transcribed_RNA"/>
</dbReference>
<protein>
    <submittedName>
        <fullName evidence="1">Uncharacterized protein</fullName>
    </submittedName>
</protein>
<dbReference type="AlphaFoldDB" id="A0A0A9GQB2"/>
<proteinExistence type="predicted"/>
<name>A0A0A9GQB2_ARUDO</name>
<reference evidence="1" key="1">
    <citation type="submission" date="2014-09" db="EMBL/GenBank/DDBJ databases">
        <authorList>
            <person name="Magalhaes I.L.F."/>
            <person name="Oliveira U."/>
            <person name="Santos F.R."/>
            <person name="Vidigal T.H.D.A."/>
            <person name="Brescovit A.D."/>
            <person name="Santos A.J."/>
        </authorList>
    </citation>
    <scope>NUCLEOTIDE SEQUENCE</scope>
    <source>
        <tissue evidence="1">Shoot tissue taken approximately 20 cm above the soil surface</tissue>
    </source>
</reference>
<reference evidence="1" key="2">
    <citation type="journal article" date="2015" name="Data Brief">
        <title>Shoot transcriptome of the giant reed, Arundo donax.</title>
        <authorList>
            <person name="Barrero R.A."/>
            <person name="Guerrero F.D."/>
            <person name="Moolhuijzen P."/>
            <person name="Goolsby J.A."/>
            <person name="Tidwell J."/>
            <person name="Bellgard S.E."/>
            <person name="Bellgard M.I."/>
        </authorList>
    </citation>
    <scope>NUCLEOTIDE SEQUENCE</scope>
    <source>
        <tissue evidence="1">Shoot tissue taken approximately 20 cm above the soil surface</tissue>
    </source>
</reference>
<evidence type="ECO:0000313" key="1">
    <source>
        <dbReference type="EMBL" id="JAE26602.1"/>
    </source>
</evidence>
<sequence>MPKNYLQKQQTCPFLSKGNRILKLTSWLVQDNMELVAHQNWKQGASLWSRYIY</sequence>
<accession>A0A0A9GQB2</accession>